<feature type="compositionally biased region" description="Low complexity" evidence="2">
    <location>
        <begin position="313"/>
        <end position="328"/>
    </location>
</feature>
<accession>A0A8C4ZG00</accession>
<feature type="compositionally biased region" description="Pro residues" evidence="2">
    <location>
        <begin position="500"/>
        <end position="510"/>
    </location>
</feature>
<feature type="region of interest" description="Disordered" evidence="2">
    <location>
        <begin position="448"/>
        <end position="559"/>
    </location>
</feature>
<dbReference type="CDD" id="cd00200">
    <property type="entry name" value="WD40"/>
    <property type="match status" value="1"/>
</dbReference>
<feature type="domain" description="C2H2-type" evidence="3">
    <location>
        <begin position="7"/>
        <end position="29"/>
    </location>
</feature>
<feature type="compositionally biased region" description="Pro residues" evidence="2">
    <location>
        <begin position="303"/>
        <end position="312"/>
    </location>
</feature>
<feature type="compositionally biased region" description="Polar residues" evidence="2">
    <location>
        <begin position="250"/>
        <end position="259"/>
    </location>
</feature>
<dbReference type="Gene3D" id="2.130.10.10">
    <property type="entry name" value="YVTN repeat-like/Quinoprotein amine dehydrogenase"/>
    <property type="match status" value="2"/>
</dbReference>
<feature type="compositionally biased region" description="Basic and acidic residues" evidence="2">
    <location>
        <begin position="215"/>
        <end position="249"/>
    </location>
</feature>
<organism evidence="4 5">
    <name type="scientific">Gadus morhua</name>
    <name type="common">Atlantic cod</name>
    <dbReference type="NCBI Taxonomy" id="8049"/>
    <lineage>
        <taxon>Eukaryota</taxon>
        <taxon>Metazoa</taxon>
        <taxon>Chordata</taxon>
        <taxon>Craniata</taxon>
        <taxon>Vertebrata</taxon>
        <taxon>Euteleostomi</taxon>
        <taxon>Actinopterygii</taxon>
        <taxon>Neopterygii</taxon>
        <taxon>Teleostei</taxon>
        <taxon>Neoteleostei</taxon>
        <taxon>Acanthomorphata</taxon>
        <taxon>Zeiogadaria</taxon>
        <taxon>Gadariae</taxon>
        <taxon>Gadiformes</taxon>
        <taxon>Gadoidei</taxon>
        <taxon>Gadidae</taxon>
        <taxon>Gadus</taxon>
    </lineage>
</organism>
<reference evidence="4" key="1">
    <citation type="submission" date="2025-08" db="UniProtKB">
        <authorList>
            <consortium name="Ensembl"/>
        </authorList>
    </citation>
    <scope>IDENTIFICATION</scope>
</reference>
<dbReference type="Ensembl" id="ENSGMOT00000014440.2">
    <property type="protein sequence ID" value="ENSGMOP00000014077.2"/>
    <property type="gene ID" value="ENSGMOG00000013149.2"/>
</dbReference>
<evidence type="ECO:0000313" key="5">
    <source>
        <dbReference type="Proteomes" id="UP000694546"/>
    </source>
</evidence>
<reference evidence="4" key="2">
    <citation type="submission" date="2025-09" db="UniProtKB">
        <authorList>
            <consortium name="Ensembl"/>
        </authorList>
    </citation>
    <scope>IDENTIFICATION</scope>
</reference>
<dbReference type="InterPro" id="IPR015943">
    <property type="entry name" value="WD40/YVTN_repeat-like_dom_sf"/>
</dbReference>
<feature type="compositionally biased region" description="Basic and acidic residues" evidence="2">
    <location>
        <begin position="545"/>
        <end position="554"/>
    </location>
</feature>
<dbReference type="PANTHER" id="PTHR14435">
    <property type="entry name" value="ZINC FINGER PROTEIN 106"/>
    <property type="match status" value="1"/>
</dbReference>
<feature type="compositionally biased region" description="Basic and acidic residues" evidence="2">
    <location>
        <begin position="710"/>
        <end position="723"/>
    </location>
</feature>
<protein>
    <submittedName>
        <fullName evidence="4">Zinc finger protein 106a</fullName>
    </submittedName>
</protein>
<feature type="compositionally biased region" description="Acidic residues" evidence="2">
    <location>
        <begin position="832"/>
        <end position="843"/>
    </location>
</feature>
<name>A0A8C4ZG00_GADMO</name>
<dbReference type="GO" id="GO:0017124">
    <property type="term" value="F:SH3 domain binding"/>
    <property type="evidence" value="ECO:0007669"/>
    <property type="project" value="TreeGrafter"/>
</dbReference>
<dbReference type="GO" id="GO:0003723">
    <property type="term" value="F:RNA binding"/>
    <property type="evidence" value="ECO:0007669"/>
    <property type="project" value="InterPro"/>
</dbReference>
<dbReference type="PROSITE" id="PS00028">
    <property type="entry name" value="ZINC_FINGER_C2H2_1"/>
    <property type="match status" value="2"/>
</dbReference>
<dbReference type="GO" id="GO:0008286">
    <property type="term" value="P:insulin receptor signaling pathway"/>
    <property type="evidence" value="ECO:0007669"/>
    <property type="project" value="TreeGrafter"/>
</dbReference>
<keyword evidence="5" id="KW-1185">Reference proteome</keyword>
<feature type="compositionally biased region" description="Basic residues" evidence="2">
    <location>
        <begin position="168"/>
        <end position="182"/>
    </location>
</feature>
<dbReference type="SMART" id="SM00355">
    <property type="entry name" value="ZnF_C2H2"/>
    <property type="match status" value="4"/>
</dbReference>
<evidence type="ECO:0000256" key="2">
    <source>
        <dbReference type="SAM" id="MobiDB-lite"/>
    </source>
</evidence>
<feature type="repeat" description="WD" evidence="1">
    <location>
        <begin position="1146"/>
        <end position="1185"/>
    </location>
</feature>
<dbReference type="GO" id="GO:0005829">
    <property type="term" value="C:cytosol"/>
    <property type="evidence" value="ECO:0007669"/>
    <property type="project" value="TreeGrafter"/>
</dbReference>
<dbReference type="PANTHER" id="PTHR14435:SF2">
    <property type="entry name" value="ZINC FINGER PROTEIN 106"/>
    <property type="match status" value="1"/>
</dbReference>
<feature type="region of interest" description="Disordered" evidence="2">
    <location>
        <begin position="651"/>
        <end position="765"/>
    </location>
</feature>
<feature type="compositionally biased region" description="Polar residues" evidence="2">
    <location>
        <begin position="287"/>
        <end position="302"/>
    </location>
</feature>
<feature type="compositionally biased region" description="Low complexity" evidence="2">
    <location>
        <begin position="183"/>
        <end position="194"/>
    </location>
</feature>
<feature type="compositionally biased region" description="Basic residues" evidence="2">
    <location>
        <begin position="806"/>
        <end position="816"/>
    </location>
</feature>
<feature type="compositionally biased region" description="Basic and acidic residues" evidence="2">
    <location>
        <begin position="357"/>
        <end position="371"/>
    </location>
</feature>
<evidence type="ECO:0000256" key="1">
    <source>
        <dbReference type="PROSITE-ProRule" id="PRU00221"/>
    </source>
</evidence>
<feature type="compositionally biased region" description="Low complexity" evidence="2">
    <location>
        <begin position="817"/>
        <end position="827"/>
    </location>
</feature>
<dbReference type="PROSITE" id="PS50082">
    <property type="entry name" value="WD_REPEATS_2"/>
    <property type="match status" value="1"/>
</dbReference>
<dbReference type="InterPro" id="IPR001680">
    <property type="entry name" value="WD40_rpt"/>
</dbReference>
<evidence type="ECO:0000313" key="4">
    <source>
        <dbReference type="Ensembl" id="ENSGMOP00000014077.2"/>
    </source>
</evidence>
<feature type="compositionally biased region" description="Basic and acidic residues" evidence="2">
    <location>
        <begin position="844"/>
        <end position="853"/>
    </location>
</feature>
<feature type="domain" description="C2H2-type" evidence="3">
    <location>
        <begin position="1225"/>
        <end position="1248"/>
    </location>
</feature>
<dbReference type="SMART" id="SM00320">
    <property type="entry name" value="WD40"/>
    <property type="match status" value="6"/>
</dbReference>
<dbReference type="Pfam" id="PF00400">
    <property type="entry name" value="WD40"/>
    <property type="match status" value="3"/>
</dbReference>
<dbReference type="GO" id="GO:0016020">
    <property type="term" value="C:membrane"/>
    <property type="evidence" value="ECO:0007669"/>
    <property type="project" value="TreeGrafter"/>
</dbReference>
<feature type="compositionally biased region" description="Basic and acidic residues" evidence="2">
    <location>
        <begin position="260"/>
        <end position="286"/>
    </location>
</feature>
<dbReference type="SUPFAM" id="SSF50978">
    <property type="entry name" value="WD40 repeat-like"/>
    <property type="match status" value="1"/>
</dbReference>
<proteinExistence type="predicted"/>
<feature type="compositionally biased region" description="Basic and acidic residues" evidence="2">
    <location>
        <begin position="151"/>
        <end position="167"/>
    </location>
</feature>
<keyword evidence="1" id="KW-0853">WD repeat</keyword>
<dbReference type="InterPro" id="IPR013087">
    <property type="entry name" value="Znf_C2H2_type"/>
</dbReference>
<dbReference type="InterPro" id="IPR042622">
    <property type="entry name" value="Znf106"/>
</dbReference>
<dbReference type="FunFam" id="2.130.10.10:FF:000114">
    <property type="entry name" value="zinc finger protein 106 isoform X1"/>
    <property type="match status" value="1"/>
</dbReference>
<dbReference type="InterPro" id="IPR036322">
    <property type="entry name" value="WD40_repeat_dom_sf"/>
</dbReference>
<evidence type="ECO:0000259" key="3">
    <source>
        <dbReference type="PROSITE" id="PS00028"/>
    </source>
</evidence>
<dbReference type="InterPro" id="IPR018391">
    <property type="entry name" value="PQQ_b-propeller_rpt"/>
</dbReference>
<dbReference type="GeneTree" id="ENSGT00940000157336"/>
<feature type="region of interest" description="Disordered" evidence="2">
    <location>
        <begin position="133"/>
        <end position="390"/>
    </location>
</feature>
<dbReference type="Proteomes" id="UP000694546">
    <property type="component" value="Chromosome 5"/>
</dbReference>
<sequence>MGRERKCILCEMVCSSKQEMDDHMRTMLHHRELEKLKGRDCGHDCTVCRVTLVSLTDYAGHISSPQHKQNVEASESAAGAGSQDRDMDYFDQALDAATLGGYPDAAVPCQHETAGGGGVGGGGGGGGVGVGGGPCQHKTAGSGGVFAKPAPVERDARPRQSDADAPGRKKKPTTSKKNRNRNRSSSGSRSSSSNAAHLDDHSSGSGRNSAGVKGDTPRDAKGDTTKDTQADTRGDKQRETKRDTKRDTPMDTQRATPEVTQRDAQRDTQRDAQRDTQRDTQRDVSRSHQGTGSEESETAPNGSSPPPPPAAPAAPGLTRLGLTGPLLTKHAGSKGKPGSHEPSLHKPNLNIARRVRNVSESRRGDAEKESGLKPTVRQLISSSGSRRNVNWEQVYQEVRKKQGQGKGWPRFGIEMVSYDREEPPHEEDPDMALLEGFQWDSLLDSAHAVAPRKRSLSESSLAPGRPAPSLDLFSCHVPGDRPDGGGEEEDEEEEEEQQGGPPPQTRPPAPEEQEEAEHKVFPSQGAEPASGADGGPAAGRAPEVGARRPSEGVKKGRGRVLQRAESEVEVGGLGAELLDAQAMGKKRRAAGVKRFLVDQLLTVSQKEEELSLSLQALDNGLLQARATLQAAYMDVQRIMVQKQQVANISQPPAYHHPLSSPPDPVKLQWSPDRGPVADQTHTPPPMGHGSPAHCQDDLPAAGGPMLDRAVQVDRESSPLDSKLHLAPRRTSDPGNHGNASVKSEESGPTPALHLPLPPPALPLSTEMWGKRVRKLRKRRVLNKTQGAEPAGATSDTEADEDAAAAKPRRLPPRRRSSAGSTVSTSTPPTAPEDGEPLEEEEERERERVTPTREEEFDSALEMGESCADVVNLESSELEECMEVTMACQQPQVPGPGLGLGLGLGLGPAPDSSRAEFFNLAYVSSDPGEEEAPTEGVFEGHQEAVNGLQIHKGLLYTCSGDRTVKAFDLVSHECVAVFEGHSSKVNCVLVSATVGLTHRLYSGSSDQTVRCYSLRTGVLEQQFSLSDRVLCLHSRWKVLYAGLANGTVATFNLKTNRPMEVFECHGPRAVSCLSSAQEGARKVLLVGSYDSTVSVRDARNGLLLRTLGGHTKTVLCMKVVNDLVFSGSSDQSVHAHNIHTGELVRIYRGHSHAVTMVAILGKVMLTASLDKLVRVYELQSHDRLQVYGGHKDMVMCMTVYKSMIYTGCYDGSVQAVKLNLLQNFRCMWHGCSLVFGVREHLEQHLADAHANHCFQTLKCRWRSCDEFFCSRNGSKQGIAAHMQKHVEDLVKSDT</sequence>
<feature type="compositionally biased region" description="Polar residues" evidence="2">
    <location>
        <begin position="378"/>
        <end position="390"/>
    </location>
</feature>
<dbReference type="SMART" id="SM00564">
    <property type="entry name" value="PQQ"/>
    <property type="match status" value="6"/>
</dbReference>
<feature type="region of interest" description="Disordered" evidence="2">
    <location>
        <begin position="779"/>
        <end position="864"/>
    </location>
</feature>
<feature type="compositionally biased region" description="Acidic residues" evidence="2">
    <location>
        <begin position="485"/>
        <end position="497"/>
    </location>
</feature>